<gene>
    <name evidence="1" type="ORF">BZG02_12265</name>
</gene>
<comment type="caution">
    <text evidence="1">The sequence shown here is derived from an EMBL/GenBank/DDBJ whole genome shotgun (WGS) entry which is preliminary data.</text>
</comment>
<reference evidence="1 2" key="1">
    <citation type="journal article" date="2017" name="Front. Microbiol.">
        <title>Labilibaculum manganireducens gen. nov., sp. nov. and Labilibaculum filiforme sp. nov., Novel Bacteroidetes Isolated from Subsurface Sediments of the Baltic Sea.</title>
        <authorList>
            <person name="Vandieken V."/>
            <person name="Marshall I.P."/>
            <person name="Niemann H."/>
            <person name="Engelen B."/>
            <person name="Cypionka H."/>
        </authorList>
    </citation>
    <scope>NUCLEOTIDE SEQUENCE [LARGE SCALE GENOMIC DNA]</scope>
    <source>
        <strain evidence="1 2">59.16B</strain>
    </source>
</reference>
<evidence type="ECO:0000313" key="2">
    <source>
        <dbReference type="Proteomes" id="UP000233535"/>
    </source>
</evidence>
<dbReference type="AlphaFoldDB" id="A0A2N3HWR1"/>
<dbReference type="RefSeq" id="WP_101261738.1">
    <property type="nucleotide sequence ID" value="NZ_MVDD01000008.1"/>
</dbReference>
<sequence length="293" mass="34436">MTHSLTNKKNLERLRSYSSVFSSTAFKKLLRYDDYSFINYNIKKYDHAKIGTQFENYYEYIRFVYGELRKSYRNEYIFKNTLINELLINKYGINDTIAINEFRVGTSIADTVMFNGTSKAFEIKTELDSSTRLKGQLNDYTKIFKENFIVTHESLVEKYIQEDNSIGIIKIVENPRSLKLEEVRVAKSNDTIDANILIRSLRTEEYKSIVKKYYGALPKMTSFDMFQICSEMIHNIPQENLNSLFIDQMKKRKSNMNELSSFPKELRQIGLAMNLDKKNYNNLHLKLTAPIKI</sequence>
<dbReference type="Proteomes" id="UP000233535">
    <property type="component" value="Unassembled WGS sequence"/>
</dbReference>
<evidence type="ECO:0008006" key="3">
    <source>
        <dbReference type="Google" id="ProtNLM"/>
    </source>
</evidence>
<dbReference type="EMBL" id="MVDD01000008">
    <property type="protein sequence ID" value="PKQ62494.1"/>
    <property type="molecule type" value="Genomic_DNA"/>
</dbReference>
<proteinExistence type="predicted"/>
<keyword evidence="2" id="KW-1185">Reference proteome</keyword>
<accession>A0A2N3HWR1</accession>
<organism evidence="1 2">
    <name type="scientific">Labilibaculum filiforme</name>
    <dbReference type="NCBI Taxonomy" id="1940526"/>
    <lineage>
        <taxon>Bacteria</taxon>
        <taxon>Pseudomonadati</taxon>
        <taxon>Bacteroidota</taxon>
        <taxon>Bacteroidia</taxon>
        <taxon>Marinilabiliales</taxon>
        <taxon>Marinifilaceae</taxon>
        <taxon>Labilibaculum</taxon>
    </lineage>
</organism>
<dbReference type="NCBIfam" id="NF033832">
    <property type="entry name" value="sce7726_fam"/>
    <property type="match status" value="1"/>
</dbReference>
<name>A0A2N3HWR1_9BACT</name>
<evidence type="ECO:0000313" key="1">
    <source>
        <dbReference type="EMBL" id="PKQ62494.1"/>
    </source>
</evidence>
<dbReference type="OrthoDB" id="128875at2"/>
<dbReference type="InterPro" id="IPR047729">
    <property type="entry name" value="Sce7726-like"/>
</dbReference>
<protein>
    <recommendedName>
        <fullName evidence="3">Sce7726 family protein</fullName>
    </recommendedName>
</protein>